<keyword evidence="3" id="KW-1185">Reference proteome</keyword>
<organism evidence="2 3">
    <name type="scientific">Brevibacillus panacihumi W25</name>
    <dbReference type="NCBI Taxonomy" id="1408254"/>
    <lineage>
        <taxon>Bacteria</taxon>
        <taxon>Bacillati</taxon>
        <taxon>Bacillota</taxon>
        <taxon>Bacilli</taxon>
        <taxon>Bacillales</taxon>
        <taxon>Paenibacillaceae</taxon>
        <taxon>Brevibacillus</taxon>
    </lineage>
</organism>
<gene>
    <name evidence="2" type="ORF">T458_08470</name>
</gene>
<evidence type="ECO:0000313" key="2">
    <source>
        <dbReference type="EMBL" id="EST55194.1"/>
    </source>
</evidence>
<dbReference type="Proteomes" id="UP000017973">
    <property type="component" value="Unassembled WGS sequence"/>
</dbReference>
<comment type="caution">
    <text evidence="2">The sequence shown here is derived from an EMBL/GenBank/DDBJ whole genome shotgun (WGS) entry which is preliminary data.</text>
</comment>
<name>V6M9J2_9BACL</name>
<protein>
    <submittedName>
        <fullName evidence="2">Uncharacterized protein</fullName>
    </submittedName>
</protein>
<evidence type="ECO:0000313" key="3">
    <source>
        <dbReference type="Proteomes" id="UP000017973"/>
    </source>
</evidence>
<dbReference type="PATRIC" id="fig|1408254.3.peg.1678"/>
<dbReference type="AlphaFoldDB" id="V6M9J2"/>
<dbReference type="EMBL" id="AYJU01000012">
    <property type="protein sequence ID" value="EST55194.1"/>
    <property type="molecule type" value="Genomic_DNA"/>
</dbReference>
<accession>V6M9J2</accession>
<dbReference type="HOGENOM" id="CLU_3005174_0_0_9"/>
<dbReference type="RefSeq" id="WP_023555693.1">
    <property type="nucleotide sequence ID" value="NZ_KI629782.1"/>
</dbReference>
<keyword evidence="1" id="KW-1133">Transmembrane helix</keyword>
<dbReference type="STRING" id="1408254.T458_08470"/>
<proteinExistence type="predicted"/>
<keyword evidence="1" id="KW-0812">Transmembrane</keyword>
<reference evidence="2 3" key="1">
    <citation type="journal article" date="2014" name="Genome Announc.">
        <title>Draft Genome Sequence of Brevibacillus panacihumi Strain W25, a Halotolerant Hydrocarbon-Degrading Bacterium.</title>
        <authorList>
            <person name="Wang X."/>
            <person name="Jin D."/>
            <person name="Zhou L."/>
            <person name="Wu L."/>
            <person name="An W."/>
            <person name="Chen Y."/>
            <person name="Zhao L."/>
        </authorList>
    </citation>
    <scope>NUCLEOTIDE SEQUENCE [LARGE SCALE GENOMIC DNA]</scope>
    <source>
        <strain evidence="2 3">W25</strain>
    </source>
</reference>
<evidence type="ECO:0000256" key="1">
    <source>
        <dbReference type="SAM" id="Phobius"/>
    </source>
</evidence>
<feature type="transmembrane region" description="Helical" evidence="1">
    <location>
        <begin position="6"/>
        <end position="24"/>
    </location>
</feature>
<keyword evidence="1" id="KW-0472">Membrane</keyword>
<sequence>MIYLTLVVFFGFLLVVWFVVELLFRLQKHDSYQHDLRYLWENYKVKKEDMHHPKKK</sequence>